<keyword evidence="4 8" id="KW-0812">Transmembrane</keyword>
<sequence length="438" mass="45412">MWIWHSAQFSFGVVVLGSVPVTFGLSWWGSVSAVLVGLLIGTFAFAPLARFGMRTGATDAVSSAAHFGVRGRLITNLITLCVAIGFFAIAVWTGSTAVLAAGKRLIGTPTGPGALAVVIPLVAAAVVAVAVFGYGVLLATYKIVTVVGGLVLLAMVVVLAPHFDAGYHGGQLALGGFWQTWLLGVTFAATIPLSYATLQGEYSSHVAPKVSDRSAVLWNGVGMYLSNAIALSVGIFATTMFAGSTAPWVIALTDTVPAWFAVFVVVFGFVGTLPQGALCIYAAGITANTIARRASRVACTLVMSVVGVGVLYLGAVAYNAIDSISTFVLLLLALIAPWAAIMLVGFGLRRGRYAPEELLTPHGRYWFSGGVNLRAVAAFLPAVALGLLLTSNTIYTGPLANLAGGIDLSSVVPFLVAGGLYYLLCRISPERAAAHDLV</sequence>
<dbReference type="PIRSF" id="PIRSF002744">
    <property type="entry name" value="Pur-cyt_permease"/>
    <property type="match status" value="1"/>
</dbReference>
<feature type="transmembrane region" description="Helical" evidence="8">
    <location>
        <begin position="402"/>
        <end position="424"/>
    </location>
</feature>
<dbReference type="OrthoDB" id="9809167at2"/>
<feature type="transmembrane region" description="Helical" evidence="8">
    <location>
        <begin position="216"/>
        <end position="238"/>
    </location>
</feature>
<accession>A0A5B2X7M2</accession>
<dbReference type="GO" id="GO:0005886">
    <property type="term" value="C:plasma membrane"/>
    <property type="evidence" value="ECO:0007669"/>
    <property type="project" value="TreeGrafter"/>
</dbReference>
<feature type="transmembrane region" description="Helical" evidence="8">
    <location>
        <begin position="73"/>
        <end position="93"/>
    </location>
</feature>
<protein>
    <submittedName>
        <fullName evidence="9">Transporter</fullName>
    </submittedName>
</protein>
<keyword evidence="6 7" id="KW-0472">Membrane</keyword>
<dbReference type="PANTHER" id="PTHR31806:SF1">
    <property type="entry name" value="PURINE-CYTOSINE PERMEASE FCY2-RELATED"/>
    <property type="match status" value="1"/>
</dbReference>
<feature type="transmembrane region" description="Helical" evidence="8">
    <location>
        <begin position="7"/>
        <end position="28"/>
    </location>
</feature>
<dbReference type="EMBL" id="VUOB01000041">
    <property type="protein sequence ID" value="KAA2258882.1"/>
    <property type="molecule type" value="Genomic_DNA"/>
</dbReference>
<evidence type="ECO:0000256" key="7">
    <source>
        <dbReference type="PIRNR" id="PIRNR002744"/>
    </source>
</evidence>
<dbReference type="InterPro" id="IPR026030">
    <property type="entry name" value="Pur-cyt_permease_Fcy2/21/22"/>
</dbReference>
<feature type="transmembrane region" description="Helical" evidence="8">
    <location>
        <begin position="113"/>
        <end position="136"/>
    </location>
</feature>
<feature type="transmembrane region" description="Helical" evidence="8">
    <location>
        <begin position="297"/>
        <end position="321"/>
    </location>
</feature>
<dbReference type="InterPro" id="IPR001248">
    <property type="entry name" value="Pur-cyt_permease"/>
</dbReference>
<keyword evidence="3 7" id="KW-0813">Transport</keyword>
<dbReference type="Gene3D" id="1.10.4160.10">
    <property type="entry name" value="Hydantoin permease"/>
    <property type="match status" value="1"/>
</dbReference>
<evidence type="ECO:0000256" key="8">
    <source>
        <dbReference type="SAM" id="Phobius"/>
    </source>
</evidence>
<evidence type="ECO:0000256" key="2">
    <source>
        <dbReference type="ARBA" id="ARBA00008974"/>
    </source>
</evidence>
<feature type="transmembrane region" description="Helical" evidence="8">
    <location>
        <begin position="369"/>
        <end position="390"/>
    </location>
</feature>
<dbReference type="PANTHER" id="PTHR31806">
    <property type="entry name" value="PURINE-CYTOSINE PERMEASE FCY2-RELATED"/>
    <property type="match status" value="1"/>
</dbReference>
<feature type="transmembrane region" description="Helical" evidence="8">
    <location>
        <begin position="143"/>
        <end position="163"/>
    </location>
</feature>
<organism evidence="9 10">
    <name type="scientific">Solihabitans fulvus</name>
    <dbReference type="NCBI Taxonomy" id="1892852"/>
    <lineage>
        <taxon>Bacteria</taxon>
        <taxon>Bacillati</taxon>
        <taxon>Actinomycetota</taxon>
        <taxon>Actinomycetes</taxon>
        <taxon>Pseudonocardiales</taxon>
        <taxon>Pseudonocardiaceae</taxon>
        <taxon>Solihabitans</taxon>
    </lineage>
</organism>
<feature type="transmembrane region" description="Helical" evidence="8">
    <location>
        <begin position="258"/>
        <end position="285"/>
    </location>
</feature>
<feature type="transmembrane region" description="Helical" evidence="8">
    <location>
        <begin position="175"/>
        <end position="195"/>
    </location>
</feature>
<feature type="transmembrane region" description="Helical" evidence="8">
    <location>
        <begin position="327"/>
        <end position="348"/>
    </location>
</feature>
<dbReference type="AlphaFoldDB" id="A0A5B2X7M2"/>
<comment type="caution">
    <text evidence="9">The sequence shown here is derived from an EMBL/GenBank/DDBJ whole genome shotgun (WGS) entry which is preliminary data.</text>
</comment>
<keyword evidence="5 8" id="KW-1133">Transmembrane helix</keyword>
<comment type="similarity">
    <text evidence="2 7">Belongs to the purine-cytosine permease (2.A.39) family.</text>
</comment>
<evidence type="ECO:0000256" key="1">
    <source>
        <dbReference type="ARBA" id="ARBA00004141"/>
    </source>
</evidence>
<feature type="transmembrane region" description="Helical" evidence="8">
    <location>
        <begin position="34"/>
        <end position="52"/>
    </location>
</feature>
<gene>
    <name evidence="9" type="ORF">F0L68_23080</name>
</gene>
<dbReference type="Proteomes" id="UP000323454">
    <property type="component" value="Unassembled WGS sequence"/>
</dbReference>
<evidence type="ECO:0000256" key="6">
    <source>
        <dbReference type="ARBA" id="ARBA00023136"/>
    </source>
</evidence>
<reference evidence="9 10" key="1">
    <citation type="submission" date="2019-09" db="EMBL/GenBank/DDBJ databases">
        <title>Goodfellowia gen. nov., a new genus of the Pseudonocardineae related to Actinoalloteichus, containing Goodfellowia coeruleoviolacea gen. nov., comb. nov. gen. nov., comb. nov.</title>
        <authorList>
            <person name="Labeda D."/>
        </authorList>
    </citation>
    <scope>NUCLEOTIDE SEQUENCE [LARGE SCALE GENOMIC DNA]</scope>
    <source>
        <strain evidence="9 10">AN110305</strain>
    </source>
</reference>
<name>A0A5B2X7M2_9PSEU</name>
<evidence type="ECO:0000256" key="3">
    <source>
        <dbReference type="ARBA" id="ARBA00022448"/>
    </source>
</evidence>
<evidence type="ECO:0000313" key="10">
    <source>
        <dbReference type="Proteomes" id="UP000323454"/>
    </source>
</evidence>
<keyword evidence="10" id="KW-1185">Reference proteome</keyword>
<evidence type="ECO:0000313" key="9">
    <source>
        <dbReference type="EMBL" id="KAA2258882.1"/>
    </source>
</evidence>
<dbReference type="GO" id="GO:0022857">
    <property type="term" value="F:transmembrane transporter activity"/>
    <property type="evidence" value="ECO:0007669"/>
    <property type="project" value="InterPro"/>
</dbReference>
<dbReference type="Pfam" id="PF02133">
    <property type="entry name" value="Transp_cyt_pur"/>
    <property type="match status" value="1"/>
</dbReference>
<evidence type="ECO:0000256" key="5">
    <source>
        <dbReference type="ARBA" id="ARBA00022989"/>
    </source>
</evidence>
<comment type="subcellular location">
    <subcellularLocation>
        <location evidence="1">Membrane</location>
        <topology evidence="1">Multi-pass membrane protein</topology>
    </subcellularLocation>
</comment>
<evidence type="ECO:0000256" key="4">
    <source>
        <dbReference type="ARBA" id="ARBA00022692"/>
    </source>
</evidence>
<reference evidence="9 10" key="2">
    <citation type="submission" date="2019-09" db="EMBL/GenBank/DDBJ databases">
        <authorList>
            <person name="Jin C."/>
        </authorList>
    </citation>
    <scope>NUCLEOTIDE SEQUENCE [LARGE SCALE GENOMIC DNA]</scope>
    <source>
        <strain evidence="9 10">AN110305</strain>
    </source>
</reference>
<proteinExistence type="inferred from homology"/>